<feature type="non-terminal residue" evidence="2">
    <location>
        <position position="68"/>
    </location>
</feature>
<dbReference type="Proteomes" id="UP001529510">
    <property type="component" value="Unassembled WGS sequence"/>
</dbReference>
<organism evidence="2 3">
    <name type="scientific">Cirrhinus mrigala</name>
    <name type="common">Mrigala</name>
    <dbReference type="NCBI Taxonomy" id="683832"/>
    <lineage>
        <taxon>Eukaryota</taxon>
        <taxon>Metazoa</taxon>
        <taxon>Chordata</taxon>
        <taxon>Craniata</taxon>
        <taxon>Vertebrata</taxon>
        <taxon>Euteleostomi</taxon>
        <taxon>Actinopterygii</taxon>
        <taxon>Neopterygii</taxon>
        <taxon>Teleostei</taxon>
        <taxon>Ostariophysi</taxon>
        <taxon>Cypriniformes</taxon>
        <taxon>Cyprinidae</taxon>
        <taxon>Labeoninae</taxon>
        <taxon>Labeonini</taxon>
        <taxon>Cirrhinus</taxon>
    </lineage>
</organism>
<protein>
    <submittedName>
        <fullName evidence="2">Uncharacterized protein</fullName>
    </submittedName>
</protein>
<keyword evidence="3" id="KW-1185">Reference proteome</keyword>
<evidence type="ECO:0000313" key="2">
    <source>
        <dbReference type="EMBL" id="KAL0184316.1"/>
    </source>
</evidence>
<feature type="region of interest" description="Disordered" evidence="1">
    <location>
        <begin position="1"/>
        <end position="38"/>
    </location>
</feature>
<evidence type="ECO:0000256" key="1">
    <source>
        <dbReference type="SAM" id="MobiDB-lite"/>
    </source>
</evidence>
<accession>A0ABD0QDP4</accession>
<comment type="caution">
    <text evidence="2">The sequence shown here is derived from an EMBL/GenBank/DDBJ whole genome shotgun (WGS) entry which is preliminary data.</text>
</comment>
<evidence type="ECO:0000313" key="3">
    <source>
        <dbReference type="Proteomes" id="UP001529510"/>
    </source>
</evidence>
<sequence>MPPKTIKPAQHSKPSGQMEEEGKSEDNTATNGDITDTMDAINGIKSDLLSQAQRMGAAEERISQAEEE</sequence>
<dbReference type="EMBL" id="JAMKFB020000009">
    <property type="protein sequence ID" value="KAL0184316.1"/>
    <property type="molecule type" value="Genomic_DNA"/>
</dbReference>
<reference evidence="2 3" key="1">
    <citation type="submission" date="2024-05" db="EMBL/GenBank/DDBJ databases">
        <title>Genome sequencing and assembly of Indian major carp, Cirrhinus mrigala (Hamilton, 1822).</title>
        <authorList>
            <person name="Mohindra V."/>
            <person name="Chowdhury L.M."/>
            <person name="Lal K."/>
            <person name="Jena J.K."/>
        </authorList>
    </citation>
    <scope>NUCLEOTIDE SEQUENCE [LARGE SCALE GENOMIC DNA]</scope>
    <source>
        <strain evidence="2">CM1030</strain>
        <tissue evidence="2">Blood</tissue>
    </source>
</reference>
<proteinExistence type="predicted"/>
<gene>
    <name evidence="2" type="ORF">M9458_020012</name>
</gene>
<dbReference type="AlphaFoldDB" id="A0ABD0QDP4"/>
<name>A0ABD0QDP4_CIRMR</name>